<dbReference type="Proteomes" id="UP001577047">
    <property type="component" value="Unassembled WGS sequence"/>
</dbReference>
<comment type="similarity">
    <text evidence="1">Belongs to the membrane fusion protein (MFP) (TC 8.A.1) family.</text>
</comment>
<dbReference type="SUPFAM" id="SSF111369">
    <property type="entry name" value="HlyD-like secretion proteins"/>
    <property type="match status" value="1"/>
</dbReference>
<dbReference type="PANTHER" id="PTHR30469">
    <property type="entry name" value="MULTIDRUG RESISTANCE PROTEIN MDTA"/>
    <property type="match status" value="1"/>
</dbReference>
<dbReference type="Gene3D" id="2.40.50.100">
    <property type="match status" value="1"/>
</dbReference>
<dbReference type="EMBL" id="JBHFXX010000008">
    <property type="protein sequence ID" value="MFB3800995.1"/>
    <property type="molecule type" value="Genomic_DNA"/>
</dbReference>
<evidence type="ECO:0000313" key="7">
    <source>
        <dbReference type="Proteomes" id="UP001577047"/>
    </source>
</evidence>
<sequence length="374" mass="40340">MNRSQKIALSSIVALGVIAVALKLTIPNGLFGAGDSTPALIAPLKVAVAPATREQRFVQRSGIGEIEAAQQVLITAETGGKVTRILFKAGDTVKKGDLLIQLNDAPEQGQLTSLQARLPNAKNRYDRAVRLQALSASTVEDLEQKKAEYQQLQGDIRNIQASIDQKQIRAPFDGQLGVRRVNLGEYVGSGAPIVSLVNPNTMYANLIMPEAVLADLTVGQQVAVRSDAYPGKIFNGVLTTVESMIDPQTRTIKVQATFDNSDRALRPGLYVNGVITKAQRYSVITAPDTAIGYSSYGDYVFVVDRSQTPPQVRKVSGVKVGEHFDGKVELLDGIEEGQELVTSGQLRLYDKAKVEVLPSDIVSIAQSDAKRSLQ</sequence>
<evidence type="ECO:0000313" key="6">
    <source>
        <dbReference type="EMBL" id="MFB3800995.1"/>
    </source>
</evidence>
<dbReference type="InterPro" id="IPR058625">
    <property type="entry name" value="MdtA-like_BSH"/>
</dbReference>
<name>A0ABV4Z8N9_9PSED</name>
<comment type="caution">
    <text evidence="6">The sequence shown here is derived from an EMBL/GenBank/DDBJ whole genome shotgun (WGS) entry which is preliminary data.</text>
</comment>
<evidence type="ECO:0000256" key="1">
    <source>
        <dbReference type="ARBA" id="ARBA00009477"/>
    </source>
</evidence>
<dbReference type="Pfam" id="PF25917">
    <property type="entry name" value="BSH_RND"/>
    <property type="match status" value="1"/>
</dbReference>
<proteinExistence type="inferred from homology"/>
<dbReference type="PANTHER" id="PTHR30469:SF29">
    <property type="entry name" value="BLR2860 PROTEIN"/>
    <property type="match status" value="1"/>
</dbReference>
<reference evidence="6 7" key="1">
    <citation type="submission" date="2024-09" db="EMBL/GenBank/DDBJ databases">
        <authorList>
            <person name="Fullem K."/>
        </authorList>
    </citation>
    <scope>NUCLEOTIDE SEQUENCE [LARGE SCALE GENOMIC DNA]</scope>
    <source>
        <strain evidence="7">K1(2024)</strain>
    </source>
</reference>
<protein>
    <submittedName>
        <fullName evidence="6">Efflux RND transporter periplasmic adaptor subunit</fullName>
    </submittedName>
</protein>
<keyword evidence="7" id="KW-1185">Reference proteome</keyword>
<dbReference type="Pfam" id="PF25954">
    <property type="entry name" value="Beta-barrel_RND_2"/>
    <property type="match status" value="1"/>
</dbReference>
<feature type="domain" description="Multidrug resistance protein MdtA-like barrel-sandwich hybrid" evidence="4">
    <location>
        <begin position="71"/>
        <end position="192"/>
    </location>
</feature>
<evidence type="ECO:0000256" key="2">
    <source>
        <dbReference type="ARBA" id="ARBA00023054"/>
    </source>
</evidence>
<dbReference type="Gene3D" id="2.40.30.170">
    <property type="match status" value="1"/>
</dbReference>
<dbReference type="Gene3D" id="6.10.140.1990">
    <property type="match status" value="1"/>
</dbReference>
<dbReference type="Gene3D" id="2.40.420.20">
    <property type="match status" value="1"/>
</dbReference>
<evidence type="ECO:0000256" key="3">
    <source>
        <dbReference type="SAM" id="Coils"/>
    </source>
</evidence>
<keyword evidence="2 3" id="KW-0175">Coiled coil</keyword>
<gene>
    <name evidence="6" type="ORF">ACE1YR_11170</name>
</gene>
<feature type="domain" description="CusB-like beta-barrel" evidence="5">
    <location>
        <begin position="206"/>
        <end position="276"/>
    </location>
</feature>
<accession>A0ABV4Z8N9</accession>
<feature type="coiled-coil region" evidence="3">
    <location>
        <begin position="142"/>
        <end position="169"/>
    </location>
</feature>
<dbReference type="InterPro" id="IPR030190">
    <property type="entry name" value="MacA_alpha-hairpin_sf"/>
</dbReference>
<dbReference type="InterPro" id="IPR058792">
    <property type="entry name" value="Beta-barrel_RND_2"/>
</dbReference>
<evidence type="ECO:0000259" key="4">
    <source>
        <dbReference type="Pfam" id="PF25917"/>
    </source>
</evidence>
<dbReference type="InterPro" id="IPR006143">
    <property type="entry name" value="RND_pump_MFP"/>
</dbReference>
<evidence type="ECO:0000259" key="5">
    <source>
        <dbReference type="Pfam" id="PF25954"/>
    </source>
</evidence>
<dbReference type="RefSeq" id="WP_304483546.1">
    <property type="nucleotide sequence ID" value="NZ_JAUQOQ010000004.1"/>
</dbReference>
<dbReference type="NCBIfam" id="TIGR01730">
    <property type="entry name" value="RND_mfp"/>
    <property type="match status" value="1"/>
</dbReference>
<organism evidence="6 7">
    <name type="scientific">Pseudomonas boreofloridensis</name>
    <dbReference type="NCBI Taxonomy" id="3064348"/>
    <lineage>
        <taxon>Bacteria</taxon>
        <taxon>Pseudomonadati</taxon>
        <taxon>Pseudomonadota</taxon>
        <taxon>Gammaproteobacteria</taxon>
        <taxon>Pseudomonadales</taxon>
        <taxon>Pseudomonadaceae</taxon>
        <taxon>Pseudomonas</taxon>
    </lineage>
</organism>